<comment type="caution">
    <text evidence="4">The sequence shown here is derived from an EMBL/GenBank/DDBJ whole genome shotgun (WGS) entry which is preliminary data.</text>
</comment>
<accession>A0AB72ZDG3</accession>
<dbReference type="PANTHER" id="PTHR11092:SF0">
    <property type="entry name" value="EPIMERASE FAMILY PROTEIN SDR39U1"/>
    <property type="match status" value="1"/>
</dbReference>
<reference evidence="4 5" key="1">
    <citation type="submission" date="2011-08" db="EMBL/GenBank/DDBJ databases">
        <authorList>
            <person name="Weinstock G."/>
            <person name="Sodergren E."/>
            <person name="Clifton S."/>
            <person name="Fulton L."/>
            <person name="Fulton B."/>
            <person name="Courtney L."/>
            <person name="Fronick C."/>
            <person name="Harrison M."/>
            <person name="Strong C."/>
            <person name="Farmer C."/>
            <person name="Delahaunty K."/>
            <person name="Markovic C."/>
            <person name="Hall O."/>
            <person name="Minx P."/>
            <person name="Tomlinson C."/>
            <person name="Mitreva M."/>
            <person name="Hou S."/>
            <person name="Chen J."/>
            <person name="Wollam A."/>
            <person name="Pepin K.H."/>
            <person name="Johnson M."/>
            <person name="Bhonagiri V."/>
            <person name="Zhang X."/>
            <person name="Suruliraj S."/>
            <person name="Warren W."/>
            <person name="Chinwalla A."/>
            <person name="Mardis E.R."/>
            <person name="Wilson R.K."/>
        </authorList>
    </citation>
    <scope>NUCLEOTIDE SEQUENCE [LARGE SCALE GENOMIC DNA]</scope>
    <source>
        <strain evidence="4 5">ATCC 33091</strain>
    </source>
</reference>
<proteinExistence type="inferred from homology"/>
<organism evidence="4 5">
    <name type="scientific">Listeria innocua ATCC 33091</name>
    <dbReference type="NCBI Taxonomy" id="1002366"/>
    <lineage>
        <taxon>Bacteria</taxon>
        <taxon>Bacillati</taxon>
        <taxon>Bacillota</taxon>
        <taxon>Bacilli</taxon>
        <taxon>Bacillales</taxon>
        <taxon>Listeriaceae</taxon>
        <taxon>Listeria</taxon>
    </lineage>
</organism>
<dbReference type="Pfam" id="PF08338">
    <property type="entry name" value="DUF1731"/>
    <property type="match status" value="1"/>
</dbReference>
<dbReference type="Proteomes" id="UP000003597">
    <property type="component" value="Unassembled WGS sequence"/>
</dbReference>
<evidence type="ECO:0000313" key="4">
    <source>
        <dbReference type="EMBL" id="EHN62797.1"/>
    </source>
</evidence>
<dbReference type="InterPro" id="IPR013549">
    <property type="entry name" value="DUF1731"/>
</dbReference>
<evidence type="ECO:0000259" key="2">
    <source>
        <dbReference type="Pfam" id="PF01370"/>
    </source>
</evidence>
<dbReference type="NCBIfam" id="TIGR01777">
    <property type="entry name" value="yfcH"/>
    <property type="match status" value="1"/>
</dbReference>
<dbReference type="Gene3D" id="3.40.50.720">
    <property type="entry name" value="NAD(P)-binding Rossmann-like Domain"/>
    <property type="match status" value="1"/>
</dbReference>
<keyword evidence="5" id="KW-1185">Reference proteome</keyword>
<dbReference type="EMBL" id="AGCN01000001">
    <property type="protein sequence ID" value="EHN62797.1"/>
    <property type="molecule type" value="Genomic_DNA"/>
</dbReference>
<protein>
    <submittedName>
        <fullName evidence="4">TIGR01777 family protein</fullName>
    </submittedName>
</protein>
<dbReference type="SUPFAM" id="SSF51735">
    <property type="entry name" value="NAD(P)-binding Rossmann-fold domains"/>
    <property type="match status" value="1"/>
</dbReference>
<sequence>MIKLHILLTGATGFIGDHLVHELEKSDHELFILTRQKLKNRANVHYIEWLNDDKLPNLEDLPVDVCINLAGAGLMDEKWTYDRKKVIVNSRIEATSALLSIVSKMKSKPKLWINASAIGAYTSSKSTIYLDTEENAYADNFLGKTVYEWEKTASAASDLGIRVVFARFGLVLGTGGGSFPVFEKLFQTYTGGKFGSGRQWYSWIHVDDVVAAMLFIFNHEQISGVVNFTAPHPVQEKKFAERLGKTMHKPYKTPVPKKIIKFILGERAMTILDSQRAYPEKLMSNHFEFRFETLQEALDDLID</sequence>
<dbReference type="Pfam" id="PF01370">
    <property type="entry name" value="Epimerase"/>
    <property type="match status" value="1"/>
</dbReference>
<dbReference type="InterPro" id="IPR001509">
    <property type="entry name" value="Epimerase_deHydtase"/>
</dbReference>
<dbReference type="PANTHER" id="PTHR11092">
    <property type="entry name" value="SUGAR NUCLEOTIDE EPIMERASE RELATED"/>
    <property type="match status" value="1"/>
</dbReference>
<comment type="similarity">
    <text evidence="1">Belongs to the NAD(P)-dependent epimerase/dehydratase family. SDR39U1 subfamily.</text>
</comment>
<name>A0AB72ZDG3_LISIO</name>
<dbReference type="AlphaFoldDB" id="A0AB72ZDG3"/>
<gene>
    <name evidence="4" type="ORF">HMPREF0557_00012</name>
</gene>
<dbReference type="InterPro" id="IPR010099">
    <property type="entry name" value="SDR39U1"/>
</dbReference>
<evidence type="ECO:0000256" key="1">
    <source>
        <dbReference type="ARBA" id="ARBA00009353"/>
    </source>
</evidence>
<dbReference type="InterPro" id="IPR036291">
    <property type="entry name" value="NAD(P)-bd_dom_sf"/>
</dbReference>
<feature type="domain" description="DUF1731" evidence="3">
    <location>
        <begin position="255"/>
        <end position="301"/>
    </location>
</feature>
<feature type="domain" description="NAD-dependent epimerase/dehydratase" evidence="2">
    <location>
        <begin position="6"/>
        <end position="221"/>
    </location>
</feature>
<evidence type="ECO:0000313" key="5">
    <source>
        <dbReference type="Proteomes" id="UP000003597"/>
    </source>
</evidence>
<evidence type="ECO:0000259" key="3">
    <source>
        <dbReference type="Pfam" id="PF08338"/>
    </source>
</evidence>